<reference evidence="1" key="1">
    <citation type="submission" date="2018-05" db="EMBL/GenBank/DDBJ databases">
        <title>Draft genome of Mucuna pruriens seed.</title>
        <authorList>
            <person name="Nnadi N.E."/>
            <person name="Vos R."/>
            <person name="Hasami M.H."/>
            <person name="Devisetty U.K."/>
            <person name="Aguiy J.C."/>
        </authorList>
    </citation>
    <scope>NUCLEOTIDE SEQUENCE [LARGE SCALE GENOMIC DNA]</scope>
    <source>
        <strain evidence="1">JCA_2017</strain>
    </source>
</reference>
<dbReference type="Proteomes" id="UP000257109">
    <property type="component" value="Unassembled WGS sequence"/>
</dbReference>
<feature type="non-terminal residue" evidence="1">
    <location>
        <position position="1"/>
    </location>
</feature>
<dbReference type="EMBL" id="QJKJ01004526">
    <property type="protein sequence ID" value="RDX93801.1"/>
    <property type="molecule type" value="Genomic_DNA"/>
</dbReference>
<organism evidence="1 2">
    <name type="scientific">Mucuna pruriens</name>
    <name type="common">Velvet bean</name>
    <name type="synonym">Dolichos pruriens</name>
    <dbReference type="NCBI Taxonomy" id="157652"/>
    <lineage>
        <taxon>Eukaryota</taxon>
        <taxon>Viridiplantae</taxon>
        <taxon>Streptophyta</taxon>
        <taxon>Embryophyta</taxon>
        <taxon>Tracheophyta</taxon>
        <taxon>Spermatophyta</taxon>
        <taxon>Magnoliopsida</taxon>
        <taxon>eudicotyledons</taxon>
        <taxon>Gunneridae</taxon>
        <taxon>Pentapetalae</taxon>
        <taxon>rosids</taxon>
        <taxon>fabids</taxon>
        <taxon>Fabales</taxon>
        <taxon>Fabaceae</taxon>
        <taxon>Papilionoideae</taxon>
        <taxon>50 kb inversion clade</taxon>
        <taxon>NPAAA clade</taxon>
        <taxon>indigoferoid/millettioid clade</taxon>
        <taxon>Phaseoleae</taxon>
        <taxon>Mucuna</taxon>
    </lineage>
</organism>
<accession>A0A371GTD1</accession>
<evidence type="ECO:0000313" key="2">
    <source>
        <dbReference type="Proteomes" id="UP000257109"/>
    </source>
</evidence>
<proteinExistence type="predicted"/>
<name>A0A371GTD1_MUCPR</name>
<comment type="caution">
    <text evidence="1">The sequence shown here is derived from an EMBL/GenBank/DDBJ whole genome shotgun (WGS) entry which is preliminary data.</text>
</comment>
<keyword evidence="2" id="KW-1185">Reference proteome</keyword>
<protein>
    <submittedName>
        <fullName evidence="1">Uncharacterized protein</fullName>
    </submittedName>
</protein>
<sequence length="142" mass="15899">MGPPPEGKVPYLEEVQTSPVKRWTFPSAEKDQRQCLCPGNEILVWPLDAFEVFGRCDPLDDDIFGRPRVLIGRIALNDSLQKLHNHGIMDDVDSHGDTVWFYIGDATVVIIADEVGGSDAEAELVMMAWADLAFFLDLERQP</sequence>
<dbReference type="AlphaFoldDB" id="A0A371GTD1"/>
<evidence type="ECO:0000313" key="1">
    <source>
        <dbReference type="EMBL" id="RDX93801.1"/>
    </source>
</evidence>
<gene>
    <name evidence="1" type="ORF">CR513_23889</name>
</gene>